<sequence>MALVGLPCYASVEGVNLLKLLLCSSVSRPPPPIDPFLDKLRPRGLVLESHLVVDLKSRYRFFGPDARDTPRKLGRNGFCQYKDIKMERKTRKA</sequence>
<evidence type="ECO:0000313" key="2">
    <source>
        <dbReference type="Proteomes" id="UP001180020"/>
    </source>
</evidence>
<gene>
    <name evidence="1" type="ORF">QJS10_CPB22g00836</name>
</gene>
<reference evidence="1" key="1">
    <citation type="journal article" date="2023" name="Nat. Commun.">
        <title>Diploid and tetraploid genomes of Acorus and the evolution of monocots.</title>
        <authorList>
            <person name="Ma L."/>
            <person name="Liu K.W."/>
            <person name="Li Z."/>
            <person name="Hsiao Y.Y."/>
            <person name="Qi Y."/>
            <person name="Fu T."/>
            <person name="Tang G.D."/>
            <person name="Zhang D."/>
            <person name="Sun W.H."/>
            <person name="Liu D.K."/>
            <person name="Li Y."/>
            <person name="Chen G.Z."/>
            <person name="Liu X.D."/>
            <person name="Liao X.Y."/>
            <person name="Jiang Y.T."/>
            <person name="Yu X."/>
            <person name="Hao Y."/>
            <person name="Huang J."/>
            <person name="Zhao X.W."/>
            <person name="Ke S."/>
            <person name="Chen Y.Y."/>
            <person name="Wu W.L."/>
            <person name="Hsu J.L."/>
            <person name="Lin Y.F."/>
            <person name="Huang M.D."/>
            <person name="Li C.Y."/>
            <person name="Huang L."/>
            <person name="Wang Z.W."/>
            <person name="Zhao X."/>
            <person name="Zhong W.Y."/>
            <person name="Peng D.H."/>
            <person name="Ahmad S."/>
            <person name="Lan S."/>
            <person name="Zhang J.S."/>
            <person name="Tsai W.C."/>
            <person name="Van de Peer Y."/>
            <person name="Liu Z.J."/>
        </authorList>
    </citation>
    <scope>NUCLEOTIDE SEQUENCE</scope>
    <source>
        <strain evidence="1">CP</strain>
    </source>
</reference>
<dbReference type="EMBL" id="JAUJYO010000022">
    <property type="protein sequence ID" value="KAK1282517.1"/>
    <property type="molecule type" value="Genomic_DNA"/>
</dbReference>
<reference evidence="1" key="2">
    <citation type="submission" date="2023-06" db="EMBL/GenBank/DDBJ databases">
        <authorList>
            <person name="Ma L."/>
            <person name="Liu K.-W."/>
            <person name="Li Z."/>
            <person name="Hsiao Y.-Y."/>
            <person name="Qi Y."/>
            <person name="Fu T."/>
            <person name="Tang G."/>
            <person name="Zhang D."/>
            <person name="Sun W.-H."/>
            <person name="Liu D.-K."/>
            <person name="Li Y."/>
            <person name="Chen G.-Z."/>
            <person name="Liu X.-D."/>
            <person name="Liao X.-Y."/>
            <person name="Jiang Y.-T."/>
            <person name="Yu X."/>
            <person name="Hao Y."/>
            <person name="Huang J."/>
            <person name="Zhao X.-W."/>
            <person name="Ke S."/>
            <person name="Chen Y.-Y."/>
            <person name="Wu W.-L."/>
            <person name="Hsu J.-L."/>
            <person name="Lin Y.-F."/>
            <person name="Huang M.-D."/>
            <person name="Li C.-Y."/>
            <person name="Huang L."/>
            <person name="Wang Z.-W."/>
            <person name="Zhao X."/>
            <person name="Zhong W.-Y."/>
            <person name="Peng D.-H."/>
            <person name="Ahmad S."/>
            <person name="Lan S."/>
            <person name="Zhang J.-S."/>
            <person name="Tsai W.-C."/>
            <person name="Van De Peer Y."/>
            <person name="Liu Z.-J."/>
        </authorList>
    </citation>
    <scope>NUCLEOTIDE SEQUENCE</scope>
    <source>
        <strain evidence="1">CP</strain>
        <tissue evidence="1">Leaves</tissue>
    </source>
</reference>
<keyword evidence="2" id="KW-1185">Reference proteome</keyword>
<protein>
    <submittedName>
        <fullName evidence="1">Uncharacterized protein</fullName>
    </submittedName>
</protein>
<comment type="caution">
    <text evidence="1">The sequence shown here is derived from an EMBL/GenBank/DDBJ whole genome shotgun (WGS) entry which is preliminary data.</text>
</comment>
<evidence type="ECO:0000313" key="1">
    <source>
        <dbReference type="EMBL" id="KAK1282517.1"/>
    </source>
</evidence>
<name>A0AAV9C292_ACOCL</name>
<dbReference type="AlphaFoldDB" id="A0AAV9C292"/>
<organism evidence="1 2">
    <name type="scientific">Acorus calamus</name>
    <name type="common">Sweet flag</name>
    <dbReference type="NCBI Taxonomy" id="4465"/>
    <lineage>
        <taxon>Eukaryota</taxon>
        <taxon>Viridiplantae</taxon>
        <taxon>Streptophyta</taxon>
        <taxon>Embryophyta</taxon>
        <taxon>Tracheophyta</taxon>
        <taxon>Spermatophyta</taxon>
        <taxon>Magnoliopsida</taxon>
        <taxon>Liliopsida</taxon>
        <taxon>Acoraceae</taxon>
        <taxon>Acorus</taxon>
    </lineage>
</organism>
<dbReference type="Proteomes" id="UP001180020">
    <property type="component" value="Unassembled WGS sequence"/>
</dbReference>
<proteinExistence type="predicted"/>
<accession>A0AAV9C292</accession>